<comment type="subcellular location">
    <subcellularLocation>
        <location evidence="1">Nucleus</location>
    </subcellularLocation>
</comment>
<dbReference type="AlphaFoldDB" id="A0A1X2IVA8"/>
<dbReference type="InterPro" id="IPR044998">
    <property type="entry name" value="Timeless"/>
</dbReference>
<evidence type="ECO:0000256" key="5">
    <source>
        <dbReference type="SAM" id="MobiDB-lite"/>
    </source>
</evidence>
<keyword evidence="4" id="KW-0131">Cell cycle</keyword>
<dbReference type="GO" id="GO:0031298">
    <property type="term" value="C:replication fork protection complex"/>
    <property type="evidence" value="ECO:0007669"/>
    <property type="project" value="TreeGrafter"/>
</dbReference>
<keyword evidence="2" id="KW-0236">DNA replication inhibitor</keyword>
<evidence type="ECO:0000256" key="3">
    <source>
        <dbReference type="ARBA" id="ARBA00023242"/>
    </source>
</evidence>
<gene>
    <name evidence="7" type="ORF">BCR42DRAFT_403754</name>
</gene>
<dbReference type="GO" id="GO:0006281">
    <property type="term" value="P:DNA repair"/>
    <property type="evidence" value="ECO:0007669"/>
    <property type="project" value="TreeGrafter"/>
</dbReference>
<evidence type="ECO:0000313" key="7">
    <source>
        <dbReference type="EMBL" id="ORZ22999.1"/>
    </source>
</evidence>
<evidence type="ECO:0000256" key="1">
    <source>
        <dbReference type="ARBA" id="ARBA00004123"/>
    </source>
</evidence>
<dbReference type="GO" id="GO:0000076">
    <property type="term" value="P:DNA replication checkpoint signaling"/>
    <property type="evidence" value="ECO:0007669"/>
    <property type="project" value="TreeGrafter"/>
</dbReference>
<dbReference type="STRING" id="90262.A0A1X2IVA8"/>
<feature type="region of interest" description="Disordered" evidence="5">
    <location>
        <begin position="257"/>
        <end position="298"/>
    </location>
</feature>
<evidence type="ECO:0000313" key="8">
    <source>
        <dbReference type="Proteomes" id="UP000193560"/>
    </source>
</evidence>
<organism evidence="7 8">
    <name type="scientific">Absidia repens</name>
    <dbReference type="NCBI Taxonomy" id="90262"/>
    <lineage>
        <taxon>Eukaryota</taxon>
        <taxon>Fungi</taxon>
        <taxon>Fungi incertae sedis</taxon>
        <taxon>Mucoromycota</taxon>
        <taxon>Mucoromycotina</taxon>
        <taxon>Mucoromycetes</taxon>
        <taxon>Mucorales</taxon>
        <taxon>Cunninghamellaceae</taxon>
        <taxon>Absidia</taxon>
    </lineage>
</organism>
<evidence type="ECO:0000256" key="2">
    <source>
        <dbReference type="ARBA" id="ARBA00022880"/>
    </source>
</evidence>
<evidence type="ECO:0000259" key="6">
    <source>
        <dbReference type="Pfam" id="PF04821"/>
    </source>
</evidence>
<dbReference type="PANTHER" id="PTHR22940">
    <property type="entry name" value="TIMEOUT/TIMELESS-2"/>
    <property type="match status" value="1"/>
</dbReference>
<name>A0A1X2IVA8_9FUNG</name>
<dbReference type="Proteomes" id="UP000193560">
    <property type="component" value="Unassembled WGS sequence"/>
</dbReference>
<proteinExistence type="predicted"/>
<comment type="caution">
    <text evidence="7">The sequence shown here is derived from an EMBL/GenBank/DDBJ whole genome shotgun (WGS) entry which is preliminary data.</text>
</comment>
<dbReference type="GO" id="GO:0003677">
    <property type="term" value="F:DNA binding"/>
    <property type="evidence" value="ECO:0007669"/>
    <property type="project" value="TreeGrafter"/>
</dbReference>
<feature type="domain" description="Timeless N-terminal" evidence="6">
    <location>
        <begin position="40"/>
        <end position="304"/>
    </location>
</feature>
<feature type="compositionally biased region" description="Acidic residues" evidence="5">
    <location>
        <begin position="638"/>
        <end position="648"/>
    </location>
</feature>
<feature type="region of interest" description="Disordered" evidence="5">
    <location>
        <begin position="617"/>
        <end position="653"/>
    </location>
</feature>
<dbReference type="InterPro" id="IPR006906">
    <property type="entry name" value="Timeless_N"/>
</dbReference>
<dbReference type="GO" id="GO:0043111">
    <property type="term" value="P:replication fork arrest"/>
    <property type="evidence" value="ECO:0007669"/>
    <property type="project" value="TreeGrafter"/>
</dbReference>
<keyword evidence="8" id="KW-1185">Reference proteome</keyword>
<sequence>MEEAIYPEDIQKTRRLILSTCTALGGFDNLITEEGDFKRVYSVGDEALACLKDLKRIIRADELLTRDVLIELNVLETDLIPIMLINSKMATATAERFILACVEIIVPLTWPIPQKPEEMDVYQDPNLLHSYRKLKLKLLEKGVFEAVLRLCVKSLRIPYRDRSTRDQSIIRLTLYFWRNLTAIVDPKATVIASSEQYQLSKLQERLLIRFHESNVLELLLTMASTAGTTDSNEWHIILLEIVYNLLKFSDAKETAFTKEEKDKSATKPATSNKLSALLESENNNKRRKLQSAPSRHNRFGGAYTLEGWDGSKLVTHKQSGGYAPLDQLISLQKKNRAGLKRKQIDEIGTYSSYEDPTALLYLKRFGLSFWNHALIVTFYLSILKDMQREDKSIVEQDYARFYYTQGWFLELFMYEYSTVKAKQREQEKQNQEAAKDQLILPNRSQQQSLDSTNNARTASSDESPPLGKARDDITTTTTTNQKESTMQDENVSTLDYDLIANAMDLGMFWACMRRIRICIDGKLWFDVQVTADCLRRLLAILGIMGRSPESEYRDVAEYIQSNIYHEQSTLDIFPDLIRTYSNQSFGYIATTMKLIHTMLKMLEQYCKKQQVTFVRKKKPQRKLKAKSSDTSGPADKEMDADDSDGSQTEEDRDREIAYREHVFSFESFEKRFATYDFVRVSCILLEEYQYLQPEVLHAITNVFHRIMVKTKVEHLFWKLPTLELFNRILQDRAYIPKSVAFDELVRFIRYVVRQFFKKAETYPLLFIEILFKIEPCRIVQNKNPSITE</sequence>
<accession>A0A1X2IVA8</accession>
<feature type="region of interest" description="Disordered" evidence="5">
    <location>
        <begin position="427"/>
        <end position="487"/>
    </location>
</feature>
<evidence type="ECO:0000256" key="4">
    <source>
        <dbReference type="ARBA" id="ARBA00023306"/>
    </source>
</evidence>
<protein>
    <submittedName>
        <fullName evidence="7">Timeless protein-domain-containing protein</fullName>
    </submittedName>
</protein>
<keyword evidence="3" id="KW-0539">Nucleus</keyword>
<reference evidence="7 8" key="1">
    <citation type="submission" date="2016-07" db="EMBL/GenBank/DDBJ databases">
        <title>Pervasive Adenine N6-methylation of Active Genes in Fungi.</title>
        <authorList>
            <consortium name="DOE Joint Genome Institute"/>
            <person name="Mondo S.J."/>
            <person name="Dannebaum R.O."/>
            <person name="Kuo R.C."/>
            <person name="Labutti K."/>
            <person name="Haridas S."/>
            <person name="Kuo A."/>
            <person name="Salamov A."/>
            <person name="Ahrendt S.R."/>
            <person name="Lipzen A."/>
            <person name="Sullivan W."/>
            <person name="Andreopoulos W.B."/>
            <person name="Clum A."/>
            <person name="Lindquist E."/>
            <person name="Daum C."/>
            <person name="Ramamoorthy G.K."/>
            <person name="Gryganskyi A."/>
            <person name="Culley D."/>
            <person name="Magnuson J.K."/>
            <person name="James T.Y."/>
            <person name="O'Malley M.A."/>
            <person name="Stajich J.E."/>
            <person name="Spatafora J.W."/>
            <person name="Visel A."/>
            <person name="Grigoriev I.V."/>
        </authorList>
    </citation>
    <scope>NUCLEOTIDE SEQUENCE [LARGE SCALE GENOMIC DNA]</scope>
    <source>
        <strain evidence="7 8">NRRL 1336</strain>
    </source>
</reference>
<dbReference type="OrthoDB" id="310853at2759"/>
<feature type="compositionally biased region" description="Polar residues" evidence="5">
    <location>
        <begin position="442"/>
        <end position="462"/>
    </location>
</feature>
<dbReference type="EMBL" id="MCGE01000003">
    <property type="protein sequence ID" value="ORZ22999.1"/>
    <property type="molecule type" value="Genomic_DNA"/>
</dbReference>
<dbReference type="PANTHER" id="PTHR22940:SF4">
    <property type="entry name" value="PROTEIN TIMELESS HOMOLOG"/>
    <property type="match status" value="1"/>
</dbReference>
<dbReference type="Pfam" id="PF04821">
    <property type="entry name" value="TIMELESS"/>
    <property type="match status" value="1"/>
</dbReference>